<dbReference type="GO" id="GO:0008270">
    <property type="term" value="F:zinc ion binding"/>
    <property type="evidence" value="ECO:0007669"/>
    <property type="project" value="InterPro"/>
</dbReference>
<feature type="region of interest" description="Disordered" evidence="1">
    <location>
        <begin position="133"/>
        <end position="160"/>
    </location>
</feature>
<evidence type="ECO:0000313" key="3">
    <source>
        <dbReference type="Proteomes" id="UP000292402"/>
    </source>
</evidence>
<evidence type="ECO:0008006" key="4">
    <source>
        <dbReference type="Google" id="ProtNLM"/>
    </source>
</evidence>
<sequence length="160" mass="16664">MSTAPVLYIVCCTESTSGTVLDPARYMNTTNPHTTILKTDGARVTAGDQTISRIYYADQAKPLGMIVVLGHAGCTLAPGDVEGTIGSSVQALRASHHVRNAIPTMGYVLDLYASAPGGPATGANMREVHIPNASAPASSASTQQQSSSQQQQQGMGPFWS</sequence>
<dbReference type="GO" id="GO:0004089">
    <property type="term" value="F:carbonate dehydratase activity"/>
    <property type="evidence" value="ECO:0007669"/>
    <property type="project" value="InterPro"/>
</dbReference>
<proteinExistence type="predicted"/>
<protein>
    <recommendedName>
        <fullName evidence="4">Carbonic anhydrase</fullName>
    </recommendedName>
</protein>
<name>A0A4Q4LZR5_9PLEO</name>
<dbReference type="EMBL" id="PDXA01000087">
    <property type="protein sequence ID" value="RYN27296.1"/>
    <property type="molecule type" value="Genomic_DNA"/>
</dbReference>
<evidence type="ECO:0000313" key="2">
    <source>
        <dbReference type="EMBL" id="RYN27296.1"/>
    </source>
</evidence>
<reference evidence="3" key="1">
    <citation type="journal article" date="2019" name="bioRxiv">
        <title>Genomics, evolutionary history and diagnostics of the Alternaria alternata species group including apple and Asian pear pathotypes.</title>
        <authorList>
            <person name="Armitage A.D."/>
            <person name="Cockerton H.M."/>
            <person name="Sreenivasaprasad S."/>
            <person name="Woodhall J.W."/>
            <person name="Lane C.R."/>
            <person name="Harrison R.J."/>
            <person name="Clarkson J.P."/>
        </authorList>
    </citation>
    <scope>NUCLEOTIDE SEQUENCE [LARGE SCALE GENOMIC DNA]</scope>
    <source>
        <strain evidence="3">FERA 1082</strain>
    </source>
</reference>
<dbReference type="Proteomes" id="UP000292402">
    <property type="component" value="Unassembled WGS sequence"/>
</dbReference>
<dbReference type="Gene3D" id="3.40.1050.10">
    <property type="entry name" value="Carbonic anhydrase"/>
    <property type="match status" value="1"/>
</dbReference>
<comment type="caution">
    <text evidence="2">The sequence shown here is derived from an EMBL/GenBank/DDBJ whole genome shotgun (WGS) entry which is preliminary data.</text>
</comment>
<dbReference type="AlphaFoldDB" id="A0A4Q4LZR5"/>
<gene>
    <name evidence="2" type="ORF">AA0114_g12579</name>
</gene>
<organism evidence="2 3">
    <name type="scientific">Alternaria tenuissima</name>
    <dbReference type="NCBI Taxonomy" id="119927"/>
    <lineage>
        <taxon>Eukaryota</taxon>
        <taxon>Fungi</taxon>
        <taxon>Dikarya</taxon>
        <taxon>Ascomycota</taxon>
        <taxon>Pezizomycotina</taxon>
        <taxon>Dothideomycetes</taxon>
        <taxon>Pleosporomycetidae</taxon>
        <taxon>Pleosporales</taxon>
        <taxon>Pleosporineae</taxon>
        <taxon>Pleosporaceae</taxon>
        <taxon>Alternaria</taxon>
        <taxon>Alternaria sect. Alternaria</taxon>
        <taxon>Alternaria alternata complex</taxon>
    </lineage>
</organism>
<dbReference type="InterPro" id="IPR036874">
    <property type="entry name" value="Carbonic_anhydrase_sf"/>
</dbReference>
<accession>A0A4Q4LZR5</accession>
<feature type="compositionally biased region" description="Low complexity" evidence="1">
    <location>
        <begin position="133"/>
        <end position="153"/>
    </location>
</feature>
<evidence type="ECO:0000256" key="1">
    <source>
        <dbReference type="SAM" id="MobiDB-lite"/>
    </source>
</evidence>